<keyword evidence="2" id="KW-1185">Reference proteome</keyword>
<evidence type="ECO:0000313" key="2">
    <source>
        <dbReference type="Proteomes" id="UP000789423"/>
    </source>
</evidence>
<organism evidence="1 2">
    <name type="scientific">Bacillus rhizoplanae</name>
    <dbReference type="NCBI Taxonomy" id="2880966"/>
    <lineage>
        <taxon>Bacteria</taxon>
        <taxon>Bacillati</taxon>
        <taxon>Bacillota</taxon>
        <taxon>Bacilli</taxon>
        <taxon>Bacillales</taxon>
        <taxon>Bacillaceae</taxon>
        <taxon>Bacillus</taxon>
    </lineage>
</organism>
<reference evidence="1 2" key="1">
    <citation type="submission" date="2021-10" db="EMBL/GenBank/DDBJ databases">
        <authorList>
            <person name="Criscuolo A."/>
        </authorList>
    </citation>
    <scope>NUCLEOTIDE SEQUENCE [LARGE SCALE GENOMIC DNA]</scope>
    <source>
        <strain evidence="2">CIP 111899</strain>
    </source>
</reference>
<sequence>MNDVSLPHGGGFGHGDFVIRNLVNLDILILSVKKRTCINMEKTTEFK</sequence>
<name>A0ABM8YBL5_9BACI</name>
<dbReference type="EMBL" id="CAKJTI010000009">
    <property type="protein sequence ID" value="CAG9613058.1"/>
    <property type="molecule type" value="Genomic_DNA"/>
</dbReference>
<accession>A0ABM8YBL5</accession>
<dbReference type="RefSeq" id="WP_230575162.1">
    <property type="nucleotide sequence ID" value="NZ_CAKJTI010000009.1"/>
</dbReference>
<evidence type="ECO:0000313" key="1">
    <source>
        <dbReference type="EMBL" id="CAG9613058.1"/>
    </source>
</evidence>
<dbReference type="Proteomes" id="UP000789423">
    <property type="component" value="Unassembled WGS sequence"/>
</dbReference>
<proteinExistence type="predicted"/>
<gene>
    <name evidence="1" type="ORF">BACCIP111899_02253</name>
</gene>
<protein>
    <submittedName>
        <fullName evidence="1">Uncharacterized protein</fullName>
    </submittedName>
</protein>
<comment type="caution">
    <text evidence="1">The sequence shown here is derived from an EMBL/GenBank/DDBJ whole genome shotgun (WGS) entry which is preliminary data.</text>
</comment>